<dbReference type="AlphaFoldDB" id="A0A2J8B4R8"/>
<comment type="caution">
    <text evidence="2">The sequence shown here is derived from an EMBL/GenBank/DDBJ whole genome shotgun (WGS) entry which is preliminary data.</text>
</comment>
<organism evidence="2 3">
    <name type="scientific">Mageeibacillus indolicus</name>
    <dbReference type="NCBI Taxonomy" id="884684"/>
    <lineage>
        <taxon>Bacteria</taxon>
        <taxon>Bacillati</taxon>
        <taxon>Bacillota</taxon>
        <taxon>Clostridia</taxon>
        <taxon>Eubacteriales</taxon>
        <taxon>Oscillospiraceae</taxon>
        <taxon>Mageeibacillus</taxon>
    </lineage>
</organism>
<evidence type="ECO:0000313" key="2">
    <source>
        <dbReference type="EMBL" id="PNH19777.1"/>
    </source>
</evidence>
<dbReference type="OMA" id="KTTILWI"/>
<dbReference type="Proteomes" id="UP000236394">
    <property type="component" value="Unassembled WGS sequence"/>
</dbReference>
<gene>
    <name evidence="2" type="ORF">B7R76_02555</name>
</gene>
<feature type="transmembrane region" description="Helical" evidence="1">
    <location>
        <begin position="174"/>
        <end position="196"/>
    </location>
</feature>
<name>A0A2J8B4R8_9FIRM</name>
<keyword evidence="1" id="KW-0472">Membrane</keyword>
<dbReference type="RefSeq" id="WP_012993323.1">
    <property type="nucleotide sequence ID" value="NZ_NBZD01000001.1"/>
</dbReference>
<feature type="transmembrane region" description="Helical" evidence="1">
    <location>
        <begin position="105"/>
        <end position="127"/>
    </location>
</feature>
<reference evidence="3" key="1">
    <citation type="submission" date="2017-04" db="EMBL/GenBank/DDBJ databases">
        <authorList>
            <person name="Bumgarner R.E."/>
            <person name="Fredricks D.N."/>
            <person name="Srinivasan S."/>
        </authorList>
    </citation>
    <scope>NUCLEOTIDE SEQUENCE [LARGE SCALE GENOMIC DNA]</scope>
    <source>
        <strain evidence="3">KA00405</strain>
    </source>
</reference>
<keyword evidence="1" id="KW-0812">Transmembrane</keyword>
<evidence type="ECO:0000313" key="3">
    <source>
        <dbReference type="Proteomes" id="UP000236394"/>
    </source>
</evidence>
<evidence type="ECO:0000256" key="1">
    <source>
        <dbReference type="SAM" id="Phobius"/>
    </source>
</evidence>
<keyword evidence="1" id="KW-1133">Transmembrane helix</keyword>
<sequence length="222" mass="25185">MNRQEYMAELAKYLRKLPADDYQDALNYFEEGFDAVGPEGEAERIRELGEPRDAAWDILSKLLKEDLDAHEQSNEQSNEQTINHNMAGEANYSTKNLKKNKKLKWILIALLCIMAAPVGIPVVIMFFSILLVAVILFFTFFLLLLSLGVALFAVTGKLFWYGLLSIGSATVPEILLIVGLGLCGLGLAILLVNLLFKFCRWSVYRLKRFCINFMSKVRRKIL</sequence>
<dbReference type="EMBL" id="NBZD01000001">
    <property type="protein sequence ID" value="PNH19777.1"/>
    <property type="molecule type" value="Genomic_DNA"/>
</dbReference>
<accession>A0A2J8B4R8</accession>
<dbReference type="Pfam" id="PF22564">
    <property type="entry name" value="HAAS"/>
    <property type="match status" value="1"/>
</dbReference>
<protein>
    <recommendedName>
        <fullName evidence="4">DUF1700 domain-containing protein</fullName>
    </recommendedName>
</protein>
<proteinExistence type="predicted"/>
<feature type="transmembrane region" description="Helical" evidence="1">
    <location>
        <begin position="133"/>
        <end position="154"/>
    </location>
</feature>
<evidence type="ECO:0008006" key="4">
    <source>
        <dbReference type="Google" id="ProtNLM"/>
    </source>
</evidence>